<dbReference type="CDD" id="cd06257">
    <property type="entry name" value="DnaJ"/>
    <property type="match status" value="1"/>
</dbReference>
<reference evidence="3 4" key="1">
    <citation type="journal article" date="2018" name="Mol. Plant">
        <title>The genome of Artemisia annua provides insight into the evolution of Asteraceae family and artemisinin biosynthesis.</title>
        <authorList>
            <person name="Shen Q."/>
            <person name="Zhang L."/>
            <person name="Liao Z."/>
            <person name="Wang S."/>
            <person name="Yan T."/>
            <person name="Shi P."/>
            <person name="Liu M."/>
            <person name="Fu X."/>
            <person name="Pan Q."/>
            <person name="Wang Y."/>
            <person name="Lv Z."/>
            <person name="Lu X."/>
            <person name="Zhang F."/>
            <person name="Jiang W."/>
            <person name="Ma Y."/>
            <person name="Chen M."/>
            <person name="Hao X."/>
            <person name="Li L."/>
            <person name="Tang Y."/>
            <person name="Lv G."/>
            <person name="Zhou Y."/>
            <person name="Sun X."/>
            <person name="Brodelius P.E."/>
            <person name="Rose J.K.C."/>
            <person name="Tang K."/>
        </authorList>
    </citation>
    <scope>NUCLEOTIDE SEQUENCE [LARGE SCALE GENOMIC DNA]</scope>
    <source>
        <strain evidence="4">cv. Huhao1</strain>
        <tissue evidence="3">Leaf</tissue>
    </source>
</reference>
<feature type="region of interest" description="Disordered" evidence="1">
    <location>
        <begin position="355"/>
        <end position="385"/>
    </location>
</feature>
<dbReference type="PROSITE" id="PS50076">
    <property type="entry name" value="DNAJ_2"/>
    <property type="match status" value="1"/>
</dbReference>
<dbReference type="Proteomes" id="UP000245207">
    <property type="component" value="Unassembled WGS sequence"/>
</dbReference>
<organism evidence="3 4">
    <name type="scientific">Artemisia annua</name>
    <name type="common">Sweet wormwood</name>
    <dbReference type="NCBI Taxonomy" id="35608"/>
    <lineage>
        <taxon>Eukaryota</taxon>
        <taxon>Viridiplantae</taxon>
        <taxon>Streptophyta</taxon>
        <taxon>Embryophyta</taxon>
        <taxon>Tracheophyta</taxon>
        <taxon>Spermatophyta</taxon>
        <taxon>Magnoliopsida</taxon>
        <taxon>eudicotyledons</taxon>
        <taxon>Gunneridae</taxon>
        <taxon>Pentapetalae</taxon>
        <taxon>asterids</taxon>
        <taxon>campanulids</taxon>
        <taxon>Asterales</taxon>
        <taxon>Asteraceae</taxon>
        <taxon>Asteroideae</taxon>
        <taxon>Anthemideae</taxon>
        <taxon>Artemisiinae</taxon>
        <taxon>Artemisia</taxon>
    </lineage>
</organism>
<dbReference type="InterPro" id="IPR053052">
    <property type="entry name" value="Imprinting_Balance_Reg"/>
</dbReference>
<dbReference type="Pfam" id="PF00226">
    <property type="entry name" value="DnaJ"/>
    <property type="match status" value="1"/>
</dbReference>
<dbReference type="InterPro" id="IPR036869">
    <property type="entry name" value="J_dom_sf"/>
</dbReference>
<comment type="caution">
    <text evidence="3">The sequence shown here is derived from an EMBL/GenBank/DDBJ whole genome shotgun (WGS) entry which is preliminary data.</text>
</comment>
<name>A0A2U1LVJ2_ARTAN</name>
<keyword evidence="4" id="KW-1185">Reference proteome</keyword>
<feature type="domain" description="J" evidence="2">
    <location>
        <begin position="174"/>
        <end position="240"/>
    </location>
</feature>
<proteinExistence type="predicted"/>
<dbReference type="OrthoDB" id="10250354at2759"/>
<gene>
    <name evidence="3" type="ORF">CTI12_AA449210</name>
</gene>
<evidence type="ECO:0000256" key="1">
    <source>
        <dbReference type="SAM" id="MobiDB-lite"/>
    </source>
</evidence>
<evidence type="ECO:0000259" key="2">
    <source>
        <dbReference type="PROSITE" id="PS50076"/>
    </source>
</evidence>
<dbReference type="PANTHER" id="PTHR45496:SF1">
    <property type="entry name" value="CHAPERONE DNAJ-DOMAIN SUPERFAMILY PROTEIN"/>
    <property type="match status" value="1"/>
</dbReference>
<dbReference type="PANTHER" id="PTHR45496">
    <property type="entry name" value="CHAPERONE DNAJ-DOMAIN SUPERFAMILY PROTEIN"/>
    <property type="match status" value="1"/>
</dbReference>
<dbReference type="Gene3D" id="1.10.287.110">
    <property type="entry name" value="DnaJ domain"/>
    <property type="match status" value="1"/>
</dbReference>
<evidence type="ECO:0000313" key="3">
    <source>
        <dbReference type="EMBL" id="PWA53023.1"/>
    </source>
</evidence>
<dbReference type="AlphaFoldDB" id="A0A2U1LVJ2"/>
<dbReference type="InterPro" id="IPR001623">
    <property type="entry name" value="DnaJ_domain"/>
</dbReference>
<accession>A0A2U1LVJ2</accession>
<dbReference type="InterPro" id="IPR018253">
    <property type="entry name" value="DnaJ_domain_CS"/>
</dbReference>
<evidence type="ECO:0000313" key="4">
    <source>
        <dbReference type="Proteomes" id="UP000245207"/>
    </source>
</evidence>
<dbReference type="PROSITE" id="PS00636">
    <property type="entry name" value="DNAJ_1"/>
    <property type="match status" value="1"/>
</dbReference>
<dbReference type="PRINTS" id="PR00625">
    <property type="entry name" value="JDOMAIN"/>
</dbReference>
<sequence>MLYNYVDRDTYRSEFMLCNRVDKDIYESEATLCNPIDRDTYESEATLCNRIDKDLYQHIACVKCLVNKGFVYNGLIVTGDMVATEIAIRVTTDVAAETATEVMTEVAAKTDRQDEADRLLQIANTLLDENDLTTARDFALLAQETDSLLEGPDQITAIADVLITANQQINNHHNYYNILQIENNRYNDPDHIKQQYHRLAILLHPDNNKFSSAGTAFKLVNDAWDILSDPVKKSTYDNRLFNVFKNHDNENEIDQNTRKKMHVRRNNVRGNIWTLCPYCYNLYEYPKVYEGCCLRCMNCERAFQVVVIPAESMPEIVPGKEAYYFRQWPCFPIGFVLPNTVPQVNFVEGLKLFSQPTPKQPEKTCSPTTRTSSRKRGRPVKNPLW</sequence>
<dbReference type="SUPFAM" id="SSF46565">
    <property type="entry name" value="Chaperone J-domain"/>
    <property type="match status" value="1"/>
</dbReference>
<protein>
    <submittedName>
        <fullName evidence="3">DnaJ domain-containing protein</fullName>
    </submittedName>
</protein>
<dbReference type="STRING" id="35608.A0A2U1LVJ2"/>
<dbReference type="EMBL" id="PKPP01007577">
    <property type="protein sequence ID" value="PWA53023.1"/>
    <property type="molecule type" value="Genomic_DNA"/>
</dbReference>
<dbReference type="SMART" id="SM00271">
    <property type="entry name" value="DnaJ"/>
    <property type="match status" value="1"/>
</dbReference>